<comment type="caution">
    <text evidence="1">The sequence shown here is derived from an EMBL/GenBank/DDBJ whole genome shotgun (WGS) entry which is preliminary data.</text>
</comment>
<sequence>MTKTSNKLVWISGGVLLLAVAAILFFRSDYFVRSAKSEASPARQSFQILTADNKSNQGETIQLYVISGEGDLGAKVGENLAYASGYAHIQTLPLDEDEIDEIEPSPYNAIFVSGDHLQDLSVEKLSRFVEEGGRLFVANSFYYQDEWLDLLGISEMGEFITAKGLTFEKSLFPGYPEVPVDSNLFTHSSVQVELDETTTDLWMSAQSNPVFWTNDFGEGKAAVWNTAVLNEKSARGLMVQSVGLLFPSFVSAQVGTEIVYIDDFPSPVPEGSLSGTSLIDEEISVRDFYKHYWWRDIEKMIEKYGIKITSGTIATYENNVNPPFKEMTEAVRRPYIYYGRTLLGHKGEIGYHGYNHQPLVTAGTYIDPELGYVPWPDQQSMGEAVKKLKETVAHFFPNEKIETYVPPSNIIDREGIDVLVKELPELKTIASLYTGSESNGSFIQEFEYDETYPELYHYPRVTSGYSLDNSATFTMADAMAHIGTISHFIHPDDVLDPFRSKNSSWAKMAFKYERLLQDVRKWYPFLTSVTQREATAAIKAYQKSKITRTYTDESIFISYDKVPSTTSLLVRVEEGKELEEGTFSYGKVIKLSEGLYNVQLKEAEAEINIMEVQS</sequence>
<dbReference type="InterPro" id="IPR029062">
    <property type="entry name" value="Class_I_gatase-like"/>
</dbReference>
<dbReference type="InterPro" id="IPR018695">
    <property type="entry name" value="DUF2194"/>
</dbReference>
<dbReference type="EMBL" id="MAMP01000022">
    <property type="protein sequence ID" value="OES44565.1"/>
    <property type="molecule type" value="Genomic_DNA"/>
</dbReference>
<evidence type="ECO:0000313" key="1">
    <source>
        <dbReference type="EMBL" id="OES44565.1"/>
    </source>
</evidence>
<gene>
    <name evidence="1" type="ORF">BA724_09850</name>
</gene>
<dbReference type="Proteomes" id="UP000095658">
    <property type="component" value="Unassembled WGS sequence"/>
</dbReference>
<dbReference type="STRING" id="1714016.BA724_09850"/>
<dbReference type="RefSeq" id="WP_069939156.1">
    <property type="nucleotide sequence ID" value="NZ_MAMP01000022.1"/>
</dbReference>
<evidence type="ECO:0000313" key="2">
    <source>
        <dbReference type="Proteomes" id="UP000095658"/>
    </source>
</evidence>
<organism evidence="1 2">
    <name type="scientific">Domibacillus iocasae</name>
    <dbReference type="NCBI Taxonomy" id="1714016"/>
    <lineage>
        <taxon>Bacteria</taxon>
        <taxon>Bacillati</taxon>
        <taxon>Bacillota</taxon>
        <taxon>Bacilli</taxon>
        <taxon>Bacillales</taxon>
        <taxon>Bacillaceae</taxon>
        <taxon>Domibacillus</taxon>
    </lineage>
</organism>
<keyword evidence="2" id="KW-1185">Reference proteome</keyword>
<accession>A0A1E7DNI8</accession>
<reference evidence="1 2" key="1">
    <citation type="submission" date="2016-06" db="EMBL/GenBank/DDBJ databases">
        <title>Domibacillus iocasae genome sequencing.</title>
        <authorList>
            <person name="Verma A."/>
            <person name="Pal Y."/>
            <person name="Ojha A.K."/>
            <person name="Krishnamurthi S."/>
        </authorList>
    </citation>
    <scope>NUCLEOTIDE SEQUENCE [LARGE SCALE GENOMIC DNA]</scope>
    <source>
        <strain evidence="1 2">DSM 29979</strain>
    </source>
</reference>
<protein>
    <recommendedName>
        <fullName evidence="3">DUF2194 domain-containing protein</fullName>
    </recommendedName>
</protein>
<dbReference type="CDD" id="cd10924">
    <property type="entry name" value="CE4_COG4878"/>
    <property type="match status" value="1"/>
</dbReference>
<dbReference type="AlphaFoldDB" id="A0A1E7DNI8"/>
<dbReference type="Pfam" id="PF09960">
    <property type="entry name" value="DUF2194"/>
    <property type="match status" value="1"/>
</dbReference>
<proteinExistence type="predicted"/>
<evidence type="ECO:0008006" key="3">
    <source>
        <dbReference type="Google" id="ProtNLM"/>
    </source>
</evidence>
<dbReference type="OrthoDB" id="9761886at2"/>
<name>A0A1E7DNI8_9BACI</name>
<dbReference type="SUPFAM" id="SSF52317">
    <property type="entry name" value="Class I glutamine amidotransferase-like"/>
    <property type="match status" value="1"/>
</dbReference>